<dbReference type="CDD" id="cd06174">
    <property type="entry name" value="MFS"/>
    <property type="match status" value="1"/>
</dbReference>
<name>W4QF06_9BACI</name>
<dbReference type="EMBL" id="BAUU01000013">
    <property type="protein sequence ID" value="GAE30656.1"/>
    <property type="molecule type" value="Genomic_DNA"/>
</dbReference>
<feature type="transmembrane region" description="Helical" evidence="2">
    <location>
        <begin position="81"/>
        <end position="100"/>
    </location>
</feature>
<dbReference type="InterPro" id="IPR011701">
    <property type="entry name" value="MFS"/>
</dbReference>
<reference evidence="3" key="1">
    <citation type="journal article" date="2014" name="Genome Announc.">
        <title>Draft Genome Sequences of Three Alkaliphilic Bacillus Strains, Bacillus wakoensis JCM 9140T, Bacillus akibai JCM 9157T, and Bacillus hemicellulosilyticus JCM 9152T.</title>
        <authorList>
            <person name="Yuki M."/>
            <person name="Oshima K."/>
            <person name="Suda W."/>
            <person name="Oshida Y."/>
            <person name="Kitamura K."/>
            <person name="Iida T."/>
            <person name="Hattori M."/>
            <person name="Ohkuma M."/>
        </authorList>
    </citation>
    <scope>NUCLEOTIDE SEQUENCE [LARGE SCALE GENOMIC DNA]</scope>
    <source>
        <strain evidence="3">JCM 9152</strain>
    </source>
</reference>
<dbReference type="OrthoDB" id="2767994at2"/>
<dbReference type="AlphaFoldDB" id="W4QF06"/>
<dbReference type="Proteomes" id="UP000018895">
    <property type="component" value="Unassembled WGS sequence"/>
</dbReference>
<dbReference type="InterPro" id="IPR052528">
    <property type="entry name" value="Sugar_transport-like"/>
</dbReference>
<feature type="transmembrane region" description="Helical" evidence="2">
    <location>
        <begin position="141"/>
        <end position="164"/>
    </location>
</feature>
<keyword evidence="2" id="KW-0472">Membrane</keyword>
<organism evidence="3 4">
    <name type="scientific">Halalkalibacter hemicellulosilyticusJCM 9152</name>
    <dbReference type="NCBI Taxonomy" id="1236971"/>
    <lineage>
        <taxon>Bacteria</taxon>
        <taxon>Bacillati</taxon>
        <taxon>Bacillota</taxon>
        <taxon>Bacilli</taxon>
        <taxon>Bacillales</taxon>
        <taxon>Bacillaceae</taxon>
        <taxon>Halalkalibacter</taxon>
    </lineage>
</organism>
<evidence type="ECO:0000256" key="1">
    <source>
        <dbReference type="ARBA" id="ARBA00004651"/>
    </source>
</evidence>
<keyword evidence="4" id="KW-1185">Reference proteome</keyword>
<feature type="transmembrane region" description="Helical" evidence="2">
    <location>
        <begin position="48"/>
        <end position="69"/>
    </location>
</feature>
<dbReference type="Gene3D" id="1.20.1250.20">
    <property type="entry name" value="MFS general substrate transporter like domains"/>
    <property type="match status" value="1"/>
</dbReference>
<keyword evidence="2" id="KW-1133">Transmembrane helix</keyword>
<feature type="transmembrane region" description="Helical" evidence="2">
    <location>
        <begin position="20"/>
        <end position="42"/>
    </location>
</feature>
<feature type="transmembrane region" description="Helical" evidence="2">
    <location>
        <begin position="106"/>
        <end position="129"/>
    </location>
</feature>
<evidence type="ECO:0000256" key="2">
    <source>
        <dbReference type="SAM" id="Phobius"/>
    </source>
</evidence>
<dbReference type="RefSeq" id="WP_052015810.1">
    <property type="nucleotide sequence ID" value="NZ_BAUU01000013.1"/>
</dbReference>
<feature type="transmembrane region" description="Helical" evidence="2">
    <location>
        <begin position="170"/>
        <end position="192"/>
    </location>
</feature>
<keyword evidence="2" id="KW-0812">Transmembrane</keyword>
<feature type="transmembrane region" description="Helical" evidence="2">
    <location>
        <begin position="253"/>
        <end position="272"/>
    </location>
</feature>
<gene>
    <name evidence="3" type="ORF">JCM9152_2070</name>
</gene>
<comment type="caution">
    <text evidence="3">The sequence shown here is derived from an EMBL/GenBank/DDBJ whole genome shotgun (WGS) entry which is preliminary data.</text>
</comment>
<feature type="transmembrane region" description="Helical" evidence="2">
    <location>
        <begin position="376"/>
        <end position="396"/>
    </location>
</feature>
<proteinExistence type="predicted"/>
<sequence>MSFFQIRKETRLSKQAVLTLVNHTIFQFGNSLSLIFINLYLWRLTESLLVNGLFNVTAIMAQAVTTLLIGSLAKRKGHLVMYRYGIFLTAAFYLCVIATRESMVEYFIWFALIRGMAQSTYWLSYFTLAHEVSNNENRHRYLGWNQALMGVANLIGPAAAGYVISFQDGLLGYTIVFTFAFVMFILATIGSFQIKKEESHHTQYYMKLLPLILKREKRFGYALVGWFLLGFPQGIMMYVPPILLFVIFPNESFIGTINALFLSLSILASYVIARFGRLDQTRTYLFVSAVGMLLAASFLFWEISIWTVLLFMSIYSLFRPLQANTYGVYYFTWLDRIPLKTHFRVETVVLREAIINGGRGLGVIIFMLFAKELNPTTVPLVLSFVLVLQLGVPYLIKK</sequence>
<protein>
    <recommendedName>
        <fullName evidence="5">Major facilitator superfamily (MFS) profile domain-containing protein</fullName>
    </recommendedName>
</protein>
<accession>W4QF06</accession>
<dbReference type="PANTHER" id="PTHR23526:SF2">
    <property type="entry name" value="MAJOR FACILITATOR SUPERFAMILY (MFS) PROFILE DOMAIN-CONTAINING PROTEIN"/>
    <property type="match status" value="1"/>
</dbReference>
<evidence type="ECO:0000313" key="3">
    <source>
        <dbReference type="EMBL" id="GAE30656.1"/>
    </source>
</evidence>
<evidence type="ECO:0008006" key="5">
    <source>
        <dbReference type="Google" id="ProtNLM"/>
    </source>
</evidence>
<feature type="transmembrane region" description="Helical" evidence="2">
    <location>
        <begin position="284"/>
        <end position="303"/>
    </location>
</feature>
<dbReference type="InterPro" id="IPR036259">
    <property type="entry name" value="MFS_trans_sf"/>
</dbReference>
<dbReference type="PANTHER" id="PTHR23526">
    <property type="entry name" value="INTEGRAL MEMBRANE TRANSPORT PROTEIN-RELATED"/>
    <property type="match status" value="1"/>
</dbReference>
<comment type="subcellular location">
    <subcellularLocation>
        <location evidence="1">Cell membrane</location>
        <topology evidence="1">Multi-pass membrane protein</topology>
    </subcellularLocation>
</comment>
<dbReference type="SUPFAM" id="SSF103473">
    <property type="entry name" value="MFS general substrate transporter"/>
    <property type="match status" value="1"/>
</dbReference>
<dbReference type="STRING" id="1236971.JCM9152_2070"/>
<dbReference type="Pfam" id="PF07690">
    <property type="entry name" value="MFS_1"/>
    <property type="match status" value="1"/>
</dbReference>
<dbReference type="GO" id="GO:0005886">
    <property type="term" value="C:plasma membrane"/>
    <property type="evidence" value="ECO:0007669"/>
    <property type="project" value="UniProtKB-SubCell"/>
</dbReference>
<evidence type="ECO:0000313" key="4">
    <source>
        <dbReference type="Proteomes" id="UP000018895"/>
    </source>
</evidence>
<feature type="transmembrane region" description="Helical" evidence="2">
    <location>
        <begin position="219"/>
        <end position="247"/>
    </location>
</feature>
<dbReference type="GO" id="GO:0022857">
    <property type="term" value="F:transmembrane transporter activity"/>
    <property type="evidence" value="ECO:0007669"/>
    <property type="project" value="InterPro"/>
</dbReference>